<dbReference type="GeneID" id="62680432"/>
<dbReference type="Proteomes" id="UP000663201">
    <property type="component" value="Segment"/>
</dbReference>
<protein>
    <submittedName>
        <fullName evidence="1">Uncharacterized protein</fullName>
    </submittedName>
</protein>
<dbReference type="KEGG" id="vg:62680432"/>
<proteinExistence type="predicted"/>
<sequence length="173" mass="19146">MASSKKLEILIHLTQLLEEVKQSEGAEFDLKGCVFRGRTVFGDNDPIPTISILEAKGASFADYADDYKIINKTGWNLLIQGFADNPDDPKHETDVVYRMVEDVKSALNKITMVSGAMQKPCYPEHYLLGGKIFELTLGDEVVRPSEIELSSKAFFYLPIVIGITNSKRGSANG</sequence>
<reference evidence="1" key="1">
    <citation type="submission" date="2020-10" db="EMBL/GenBank/DDBJ databases">
        <authorList>
            <person name="Ben Porat S."/>
            <person name="Alkalay-Oren S."/>
            <person name="Coppenhagen-Glazer S."/>
            <person name="Hazan R."/>
        </authorList>
    </citation>
    <scope>NUCLEOTIDE SEQUENCE</scope>
</reference>
<dbReference type="EMBL" id="MW145139">
    <property type="protein sequence ID" value="QPB11453.1"/>
    <property type="molecule type" value="Genomic_DNA"/>
</dbReference>
<accession>A0A873WG77</accession>
<name>A0A873WG77_9CAUD</name>
<evidence type="ECO:0000313" key="1">
    <source>
        <dbReference type="EMBL" id="QPB11453.1"/>
    </source>
</evidence>
<dbReference type="RefSeq" id="YP_009997917.1">
    <property type="nucleotide sequence ID" value="NC_052979.1"/>
</dbReference>
<organism evidence="1 2">
    <name type="scientific">Providencia phage Kokobel1</name>
    <dbReference type="NCBI Taxonomy" id="2783540"/>
    <lineage>
        <taxon>Viruses</taxon>
        <taxon>Duplodnaviria</taxon>
        <taxon>Heunggongvirae</taxon>
        <taxon>Uroviricota</taxon>
        <taxon>Caudoviricetes</taxon>
        <taxon>Casjensviridae</taxon>
        <taxon>Kokobelvirus</taxon>
        <taxon>Kokobelvirus kokobel1</taxon>
    </lineage>
</organism>
<evidence type="ECO:0000313" key="2">
    <source>
        <dbReference type="Proteomes" id="UP000663201"/>
    </source>
</evidence>
<keyword evidence="2" id="KW-1185">Reference proteome</keyword>